<evidence type="ECO:0000256" key="2">
    <source>
        <dbReference type="SAM" id="Phobius"/>
    </source>
</evidence>
<dbReference type="AlphaFoldDB" id="A0A2T7WPA0"/>
<evidence type="ECO:0000313" key="3">
    <source>
        <dbReference type="EMBL" id="PVE76057.1"/>
    </source>
</evidence>
<proteinExistence type="predicted"/>
<accession>A0A2T7WPA0</accession>
<gene>
    <name evidence="3" type="ORF">DC432_06360</name>
</gene>
<dbReference type="RefSeq" id="WP_116537148.1">
    <property type="nucleotide sequence ID" value="NZ_QDFT01000011.1"/>
</dbReference>
<keyword evidence="2" id="KW-0472">Membrane</keyword>
<keyword evidence="2" id="KW-0812">Transmembrane</keyword>
<sequence>MTLAPEPTVPTRATSAPRRPRGRGRAIVSIAAGTALLLGGAGTYAFWSTEVALDAAPVSSGDLDLSLGDAEWTLQGVLGQAQPVGDITSVRIVPGDVLTLRQTLDVTLVGDTIEADLEASLGGTFDAGLGEYLDVQLSLAGFGSMVDATTYHLVEGDVTDQDGTQTVEATLTVTFDPLTSGRNGVNSSVNLEDVVFTLTQTGN</sequence>
<feature type="region of interest" description="Disordered" evidence="1">
    <location>
        <begin position="1"/>
        <end position="21"/>
    </location>
</feature>
<reference evidence="3 4" key="1">
    <citation type="submission" date="2018-04" db="EMBL/GenBank/DDBJ databases">
        <authorList>
            <person name="Go L.Y."/>
            <person name="Mitchell J.A."/>
        </authorList>
    </citation>
    <scope>NUCLEOTIDE SEQUENCE [LARGE SCALE GENOMIC DNA]</scope>
    <source>
        <strain evidence="3 4">TPD7010</strain>
    </source>
</reference>
<evidence type="ECO:0000256" key="1">
    <source>
        <dbReference type="SAM" id="MobiDB-lite"/>
    </source>
</evidence>
<feature type="transmembrane region" description="Helical" evidence="2">
    <location>
        <begin position="26"/>
        <end position="47"/>
    </location>
</feature>
<organism evidence="3 4">
    <name type="scientific">Microbacterium testaceum</name>
    <name type="common">Aureobacterium testaceum</name>
    <name type="synonym">Brevibacterium testaceum</name>
    <dbReference type="NCBI Taxonomy" id="2033"/>
    <lineage>
        <taxon>Bacteria</taxon>
        <taxon>Bacillati</taxon>
        <taxon>Actinomycetota</taxon>
        <taxon>Actinomycetes</taxon>
        <taxon>Micrococcales</taxon>
        <taxon>Microbacteriaceae</taxon>
        <taxon>Microbacterium</taxon>
    </lineage>
</organism>
<dbReference type="NCBIfam" id="TIGR04089">
    <property type="entry name" value="exp_by_SipW_III"/>
    <property type="match status" value="1"/>
</dbReference>
<protein>
    <recommendedName>
        <fullName evidence="5">Alternate-type signal peptide domain-containing protein</fullName>
    </recommendedName>
</protein>
<evidence type="ECO:0000313" key="4">
    <source>
        <dbReference type="Proteomes" id="UP000244649"/>
    </source>
</evidence>
<evidence type="ECO:0008006" key="5">
    <source>
        <dbReference type="Google" id="ProtNLM"/>
    </source>
</evidence>
<name>A0A2T7WPA0_MICTE</name>
<dbReference type="InterPro" id="IPR024006">
    <property type="entry name" value="Alt_signal_exp_actinobact"/>
</dbReference>
<dbReference type="Proteomes" id="UP000244649">
    <property type="component" value="Unassembled WGS sequence"/>
</dbReference>
<comment type="caution">
    <text evidence="3">The sequence shown here is derived from an EMBL/GenBank/DDBJ whole genome shotgun (WGS) entry which is preliminary data.</text>
</comment>
<dbReference type="EMBL" id="QDFT01000011">
    <property type="protein sequence ID" value="PVE76057.1"/>
    <property type="molecule type" value="Genomic_DNA"/>
</dbReference>
<keyword evidence="2" id="KW-1133">Transmembrane helix</keyword>